<dbReference type="GO" id="GO:0005840">
    <property type="term" value="C:ribosome"/>
    <property type="evidence" value="ECO:0007669"/>
    <property type="project" value="UniProtKB-KW"/>
</dbReference>
<name>A0A2I4PEM6_9SPIT</name>
<dbReference type="EMBL" id="KX494929">
    <property type="protein sequence ID" value="APW82377.1"/>
    <property type="molecule type" value="Genomic_DNA"/>
</dbReference>
<keyword evidence="1" id="KW-0689">Ribosomal protein</keyword>
<sequence>MKILVNNQIFRELPIDLTRLTQHVMRDGLRTKFATLIHLSLIRTEQEIIEERAVEAGEEVVLNPTTISNKDNIKSNTTPPSDVFDEAEMEKNRNELVSIKKKTFVTINSVSPIFTSVSEKVSKKIRKYSRGKSGKYSHFWIYLPPHKRQSWICRQLCSEIRFQPHRTLIKRAEASFFDLIQSPDTHIITQVTLKTYNVIFKNYRQSLMKTYRREKY</sequence>
<gene>
    <name evidence="1" type="primary">rps7</name>
</gene>
<evidence type="ECO:0000313" key="1">
    <source>
        <dbReference type="EMBL" id="APW82377.1"/>
    </source>
</evidence>
<reference evidence="1" key="1">
    <citation type="submission" date="2016-07" db="EMBL/GenBank/DDBJ databases">
        <title>Mitochondrial genome evolution in Stichotrich ciliates.</title>
        <authorList>
            <person name="Chen X."/>
            <person name="Landweber L."/>
        </authorList>
    </citation>
    <scope>NUCLEOTIDE SEQUENCE</scope>
</reference>
<dbReference type="AlphaFoldDB" id="A0A2I4PEM6"/>
<keyword evidence="1" id="KW-0496">Mitochondrion</keyword>
<accession>A0A2I4PEM6</accession>
<organism evidence="1">
    <name type="scientific">Urostyla grandis</name>
    <dbReference type="NCBI Taxonomy" id="57509"/>
    <lineage>
        <taxon>Eukaryota</taxon>
        <taxon>Sar</taxon>
        <taxon>Alveolata</taxon>
        <taxon>Ciliophora</taxon>
        <taxon>Intramacronucleata</taxon>
        <taxon>Spirotrichea</taxon>
        <taxon>Stichotrichia</taxon>
        <taxon>Urostylida</taxon>
        <taxon>Urostylidae</taxon>
        <taxon>Urostyla</taxon>
    </lineage>
</organism>
<keyword evidence="1" id="KW-0687">Ribonucleoprotein</keyword>
<proteinExistence type="predicted"/>
<geneLocation type="mitochondrion" evidence="1"/>
<protein>
    <submittedName>
        <fullName evidence="1">Ribosomal protein S7</fullName>
    </submittedName>
</protein>